<sequence>MNATAAPYQRPSHGHSASYGGPPPAKKVKGNPIITRYPPPPGYRPPVQPPHMTSYGLPGGWQGQNFIPSALPYPNVQLPVNAPHYGLPTTYSQPMEQLQHQHIRSQSLSSAPMSSQGVLQGRHYSAPSIPAITLDGNGDPMSPSTETELQSIALEHDFDEECFYSRHPEQVDPSLSLGSILWKAPVPGQAALPATFGEAELEAIAPGIATKANGRSLSSLCDGERPLLSVRQTEAWFELKHSLIFKEFPAVCHKLISLSELLAEYKQRFDAEWAAGPRSPTPGLTREPTPVRTDSRASSCSRRKGTYHQDNSVRASTEKADAFDNQLDVLDQLEAALRTGSSNGPVSHSRAGSVVHSRAGSVVHSRAGSVAHSRAGSVVHSRAGSVAHSRAGSVSHSRAGSVSHSRAGSVSHSRAGSVNSHHRRQSSTTKFTRPKVLQAVRDPAQEDILAALGVSGSPKSVYQTPGPAFGPPPESKSSRHSRESSVASTRSTTHVLQPAIPEEHDTPRKPLDYHMKEDTPLQLGIPEDIEPDDDVTPRPLRWQRDNMRKRSYADSQGGAQRGEEETPKRSKPFHADYNGR</sequence>
<feature type="compositionally biased region" description="Polar residues" evidence="1">
    <location>
        <begin position="392"/>
        <end position="419"/>
    </location>
</feature>
<organism evidence="2 3">
    <name type="scientific">Cercospora beticola</name>
    <name type="common">Sugarbeet leaf spot fungus</name>
    <dbReference type="NCBI Taxonomy" id="122368"/>
    <lineage>
        <taxon>Eukaryota</taxon>
        <taxon>Fungi</taxon>
        <taxon>Dikarya</taxon>
        <taxon>Ascomycota</taxon>
        <taxon>Pezizomycotina</taxon>
        <taxon>Dothideomycetes</taxon>
        <taxon>Dothideomycetidae</taxon>
        <taxon>Mycosphaerellales</taxon>
        <taxon>Mycosphaerellaceae</taxon>
        <taxon>Cercospora</taxon>
    </lineage>
</organism>
<gene>
    <name evidence="2" type="ORF">RHO25_007828</name>
</gene>
<evidence type="ECO:0000313" key="3">
    <source>
        <dbReference type="Proteomes" id="UP001302367"/>
    </source>
</evidence>
<feature type="compositionally biased region" description="Basic and acidic residues" evidence="1">
    <location>
        <begin position="561"/>
        <end position="580"/>
    </location>
</feature>
<feature type="region of interest" description="Disordered" evidence="1">
    <location>
        <begin position="1"/>
        <end position="42"/>
    </location>
</feature>
<accession>A0ABZ0NUP8</accession>
<feature type="compositionally biased region" description="Basic and acidic residues" evidence="1">
    <location>
        <begin position="542"/>
        <end position="552"/>
    </location>
</feature>
<feature type="region of interest" description="Disordered" evidence="1">
    <location>
        <begin position="274"/>
        <end position="319"/>
    </location>
</feature>
<feature type="compositionally biased region" description="Basic and acidic residues" evidence="1">
    <location>
        <begin position="501"/>
        <end position="519"/>
    </location>
</feature>
<dbReference type="GeneID" id="90644409"/>
<keyword evidence="3" id="KW-1185">Reference proteome</keyword>
<proteinExistence type="predicted"/>
<feature type="region of interest" description="Disordered" evidence="1">
    <location>
        <begin position="456"/>
        <end position="580"/>
    </location>
</feature>
<dbReference type="RefSeq" id="XP_065459058.1">
    <property type="nucleotide sequence ID" value="XM_065602986.1"/>
</dbReference>
<reference evidence="2 3" key="1">
    <citation type="submission" date="2023-09" db="EMBL/GenBank/DDBJ databases">
        <title>Complete-Gapless Cercospora beticola genome.</title>
        <authorList>
            <person name="Wyatt N.A."/>
            <person name="Spanner R.E."/>
            <person name="Bolton M.D."/>
        </authorList>
    </citation>
    <scope>NUCLEOTIDE SEQUENCE [LARGE SCALE GENOMIC DNA]</scope>
    <source>
        <strain evidence="2">Cb09-40</strain>
    </source>
</reference>
<dbReference type="EMBL" id="CP134188">
    <property type="protein sequence ID" value="WPB03191.1"/>
    <property type="molecule type" value="Genomic_DNA"/>
</dbReference>
<name>A0ABZ0NUP8_CERBT</name>
<evidence type="ECO:0000256" key="1">
    <source>
        <dbReference type="SAM" id="MobiDB-lite"/>
    </source>
</evidence>
<dbReference type="Proteomes" id="UP001302367">
    <property type="component" value="Chromosome 5"/>
</dbReference>
<evidence type="ECO:0000313" key="2">
    <source>
        <dbReference type="EMBL" id="WPB03191.1"/>
    </source>
</evidence>
<feature type="region of interest" description="Disordered" evidence="1">
    <location>
        <begin position="339"/>
        <end position="437"/>
    </location>
</feature>
<protein>
    <submittedName>
        <fullName evidence="2">Uncharacterized protein</fullName>
    </submittedName>
</protein>